<evidence type="ECO:0000313" key="5">
    <source>
        <dbReference type="Proteomes" id="UP001162164"/>
    </source>
</evidence>
<feature type="transmembrane region" description="Helical" evidence="3">
    <location>
        <begin position="13"/>
        <end position="31"/>
    </location>
</feature>
<keyword evidence="3" id="KW-0812">Transmembrane</keyword>
<dbReference type="InterPro" id="IPR000618">
    <property type="entry name" value="Insect_cuticle"/>
</dbReference>
<keyword evidence="3" id="KW-1133">Transmembrane helix</keyword>
<dbReference type="PROSITE" id="PS00233">
    <property type="entry name" value="CHIT_BIND_RR_1"/>
    <property type="match status" value="1"/>
</dbReference>
<dbReference type="InterPro" id="IPR031311">
    <property type="entry name" value="CHIT_BIND_RR_consensus"/>
</dbReference>
<dbReference type="Proteomes" id="UP001162164">
    <property type="component" value="Unassembled WGS sequence"/>
</dbReference>
<evidence type="ECO:0000256" key="1">
    <source>
        <dbReference type="ARBA" id="ARBA00022460"/>
    </source>
</evidence>
<name>A0ABQ9IYC4_9CUCU</name>
<organism evidence="4 5">
    <name type="scientific">Molorchus minor</name>
    <dbReference type="NCBI Taxonomy" id="1323400"/>
    <lineage>
        <taxon>Eukaryota</taxon>
        <taxon>Metazoa</taxon>
        <taxon>Ecdysozoa</taxon>
        <taxon>Arthropoda</taxon>
        <taxon>Hexapoda</taxon>
        <taxon>Insecta</taxon>
        <taxon>Pterygota</taxon>
        <taxon>Neoptera</taxon>
        <taxon>Endopterygota</taxon>
        <taxon>Coleoptera</taxon>
        <taxon>Polyphaga</taxon>
        <taxon>Cucujiformia</taxon>
        <taxon>Chrysomeloidea</taxon>
        <taxon>Cerambycidae</taxon>
        <taxon>Lamiinae</taxon>
        <taxon>Monochamini</taxon>
        <taxon>Molorchus</taxon>
    </lineage>
</organism>
<dbReference type="PANTHER" id="PTHR12236:SF79">
    <property type="entry name" value="CUTICULAR PROTEIN 50CB-RELATED"/>
    <property type="match status" value="1"/>
</dbReference>
<dbReference type="EMBL" id="JAPWTJ010001934">
    <property type="protein sequence ID" value="KAJ8968745.1"/>
    <property type="molecule type" value="Genomic_DNA"/>
</dbReference>
<evidence type="ECO:0000256" key="2">
    <source>
        <dbReference type="PROSITE-ProRule" id="PRU00497"/>
    </source>
</evidence>
<dbReference type="InterPro" id="IPR051217">
    <property type="entry name" value="Insect_Cuticle_Struc_Prot"/>
</dbReference>
<feature type="transmembrane region" description="Helical" evidence="3">
    <location>
        <begin position="43"/>
        <end position="67"/>
    </location>
</feature>
<keyword evidence="1 2" id="KW-0193">Cuticle</keyword>
<accession>A0ABQ9IYC4</accession>
<keyword evidence="3" id="KW-0472">Membrane</keyword>
<feature type="non-terminal residue" evidence="4">
    <location>
        <position position="1"/>
    </location>
</feature>
<comment type="caution">
    <text evidence="4">The sequence shown here is derived from an EMBL/GenBank/DDBJ whole genome shotgun (WGS) entry which is preliminary data.</text>
</comment>
<evidence type="ECO:0000256" key="3">
    <source>
        <dbReference type="SAM" id="Phobius"/>
    </source>
</evidence>
<reference evidence="4" key="1">
    <citation type="journal article" date="2023" name="Insect Mol. Biol.">
        <title>Genome sequencing provides insights into the evolution of gene families encoding plant cell wall-degrading enzymes in longhorned beetles.</title>
        <authorList>
            <person name="Shin N.R."/>
            <person name="Okamura Y."/>
            <person name="Kirsch R."/>
            <person name="Pauchet Y."/>
        </authorList>
    </citation>
    <scope>NUCLEOTIDE SEQUENCE</scope>
    <source>
        <strain evidence="4">MMC_N1</strain>
    </source>
</reference>
<protein>
    <recommendedName>
        <fullName evidence="6">Pro-resilin</fullName>
    </recommendedName>
</protein>
<keyword evidence="5" id="KW-1185">Reference proteome</keyword>
<evidence type="ECO:0008006" key="6">
    <source>
        <dbReference type="Google" id="ProtNLM"/>
    </source>
</evidence>
<dbReference type="PROSITE" id="PS51155">
    <property type="entry name" value="CHIT_BIND_RR_2"/>
    <property type="match status" value="1"/>
</dbReference>
<gene>
    <name evidence="4" type="ORF">NQ317_004449</name>
</gene>
<dbReference type="PANTHER" id="PTHR12236">
    <property type="entry name" value="STRUCTURAL CONTITUENT OF CUTICLE"/>
    <property type="match status" value="1"/>
</dbReference>
<evidence type="ECO:0000313" key="4">
    <source>
        <dbReference type="EMBL" id="KAJ8968745.1"/>
    </source>
</evidence>
<sequence length="288" mass="31506">LLKNLPFLCEEEVAIIIIILPAALGATEVHFGNAFALRPEHICAVMAVAIATATAVEITFMAVFGFVTIAHSEPPSTDYGSPLSAPIGSYGAPNYQGNDHGQSGHDYGGRVTGFLSLTICCVNCIPLTDAALLQIRLPHITSHIAVFTKKDDVGKVAKFAPLFLHSTYTIEILVNDRYVEHPKSYEFGYQVKDDYTGTDYNRRESSDGNQVRGEYRVALPDGRTQIVTYWADWQSGFHADVRYEGEAQYPEQYNKGGYGSDNGLSGGEYGGVSSQYGAPSHHNSMYYL</sequence>
<proteinExistence type="predicted"/>
<dbReference type="Pfam" id="PF00379">
    <property type="entry name" value="Chitin_bind_4"/>
    <property type="match status" value="1"/>
</dbReference>